<name>U5QHZ7_GLOK1</name>
<dbReference type="OrthoDB" id="415264at2"/>
<gene>
    <name evidence="1" type="ORF">GKIL_1003</name>
</gene>
<dbReference type="HOGENOM" id="CLU_046266_0_0_3"/>
<evidence type="ECO:0000313" key="2">
    <source>
        <dbReference type="Proteomes" id="UP000017396"/>
    </source>
</evidence>
<dbReference type="AlphaFoldDB" id="U5QHZ7"/>
<dbReference type="PATRIC" id="fig|1183438.3.peg.996"/>
<organism evidence="1 2">
    <name type="scientific">Gloeobacter kilaueensis (strain ATCC BAA-2537 / CCAP 1431/1 / ULC 316 / JS1)</name>
    <dbReference type="NCBI Taxonomy" id="1183438"/>
    <lineage>
        <taxon>Bacteria</taxon>
        <taxon>Bacillati</taxon>
        <taxon>Cyanobacteriota</taxon>
        <taxon>Cyanophyceae</taxon>
        <taxon>Gloeobacterales</taxon>
        <taxon>Gloeobacteraceae</taxon>
        <taxon>Gloeobacter</taxon>
    </lineage>
</organism>
<protein>
    <submittedName>
        <fullName evidence="1">Uncharacterized protein</fullName>
    </submittedName>
</protein>
<evidence type="ECO:0000313" key="1">
    <source>
        <dbReference type="EMBL" id="AGY57249.1"/>
    </source>
</evidence>
<keyword evidence="2" id="KW-1185">Reference proteome</keyword>
<dbReference type="RefSeq" id="WP_023172315.1">
    <property type="nucleotide sequence ID" value="NC_022600.1"/>
</dbReference>
<dbReference type="Proteomes" id="UP000017396">
    <property type="component" value="Chromosome"/>
</dbReference>
<sequence length="375" mass="40414">MRRLLLLIIVLSIVSPTACWAIPVRWSAGVPLPDFERITFANLPPIAEGGSIQIADPAIIAALGYDPSRLWQSGARADATILLGDMATAFGPEQLSLEQIAALGLTQSLQLSQLRLSDLKLLAINTVADIVQALAYENLPPEAVPLLRDLAVYFFKGGTPPYERLIDLIQYVPGFGELPLGTLDLARYALSGLPGIEQVAIDRLAGWAGQFIRDIPGLADIPFARFARFPRRFSGIAGLVDIPLAAIEQERIRTITGSDIEGFAVPCHRDCLHVELGNPLSGKQWIGKTQLVRGGHGPLAAVNTGKEPTGRLPFGPWGKIVLTAVNEKAGTADFGLYLRVCIKTAFIDLGCTPYFIGPIPWIPSQEKALTFVGPN</sequence>
<accession>U5QHZ7</accession>
<proteinExistence type="predicted"/>
<dbReference type="STRING" id="1183438.GKIL_1003"/>
<reference evidence="1 2" key="1">
    <citation type="journal article" date="2013" name="PLoS ONE">
        <title>Cultivation and Complete Genome Sequencing of Gloeobacter kilaueensis sp. nov., from a Lava Cave in Kilauea Caldera, Hawai'i.</title>
        <authorList>
            <person name="Saw J.H."/>
            <person name="Schatz M."/>
            <person name="Brown M.V."/>
            <person name="Kunkel D.D."/>
            <person name="Foster J.S."/>
            <person name="Shick H."/>
            <person name="Christensen S."/>
            <person name="Hou S."/>
            <person name="Wan X."/>
            <person name="Donachie S.P."/>
        </authorList>
    </citation>
    <scope>NUCLEOTIDE SEQUENCE [LARGE SCALE GENOMIC DNA]</scope>
    <source>
        <strain evidence="2">JS</strain>
    </source>
</reference>
<dbReference type="eggNOG" id="COG4886">
    <property type="taxonomic scope" value="Bacteria"/>
</dbReference>
<dbReference type="EMBL" id="CP003587">
    <property type="protein sequence ID" value="AGY57249.1"/>
    <property type="molecule type" value="Genomic_DNA"/>
</dbReference>
<dbReference type="KEGG" id="glj:GKIL_1003"/>